<dbReference type="EMBL" id="JYJB01000005">
    <property type="protein sequence ID" value="KJL49076.1"/>
    <property type="molecule type" value="Genomic_DNA"/>
</dbReference>
<organism evidence="2 3">
    <name type="scientific">Microbacterium hydrocarbonoxydans</name>
    <dbReference type="NCBI Taxonomy" id="273678"/>
    <lineage>
        <taxon>Bacteria</taxon>
        <taxon>Bacillati</taxon>
        <taxon>Actinomycetota</taxon>
        <taxon>Actinomycetes</taxon>
        <taxon>Micrococcales</taxon>
        <taxon>Microbacteriaceae</taxon>
        <taxon>Microbacterium</taxon>
    </lineage>
</organism>
<accession>A0A0M2HQV7</accession>
<dbReference type="STRING" id="273678.RS84_00706"/>
<feature type="signal peptide" evidence="1">
    <location>
        <begin position="1"/>
        <end position="17"/>
    </location>
</feature>
<dbReference type="OrthoDB" id="5069041at2"/>
<proteinExistence type="predicted"/>
<keyword evidence="3" id="KW-1185">Reference proteome</keyword>
<name>A0A0M2HQV7_9MICO</name>
<reference evidence="2 3" key="1">
    <citation type="submission" date="2015-02" db="EMBL/GenBank/DDBJ databases">
        <title>Draft genome sequences of ten Microbacterium spp. with emphasis on heavy metal contaminated environments.</title>
        <authorList>
            <person name="Corretto E."/>
        </authorList>
    </citation>
    <scope>NUCLEOTIDE SEQUENCE [LARGE SCALE GENOMIC DNA]</scope>
    <source>
        <strain evidence="2 3">SA35</strain>
    </source>
</reference>
<dbReference type="AlphaFoldDB" id="A0A0M2HQV7"/>
<dbReference type="RefSeq" id="WP_045256351.1">
    <property type="nucleotide sequence ID" value="NZ_JYJB01000005.1"/>
</dbReference>
<gene>
    <name evidence="2" type="ORF">RS84_00706</name>
</gene>
<evidence type="ECO:0008006" key="4">
    <source>
        <dbReference type="Google" id="ProtNLM"/>
    </source>
</evidence>
<evidence type="ECO:0000256" key="1">
    <source>
        <dbReference type="SAM" id="SignalP"/>
    </source>
</evidence>
<keyword evidence="1" id="KW-0732">Signal</keyword>
<protein>
    <recommendedName>
        <fullName evidence="4">DUF4382 domain-containing protein</fullName>
    </recommendedName>
</protein>
<evidence type="ECO:0000313" key="2">
    <source>
        <dbReference type="EMBL" id="KJL49076.1"/>
    </source>
</evidence>
<evidence type="ECO:0000313" key="3">
    <source>
        <dbReference type="Proteomes" id="UP000033900"/>
    </source>
</evidence>
<sequence length="186" mass="19634">MRRALTWLAGTALVVTAGVVAVITPDADAQDGPFLTHGTAGHPVTSRNLTVVVEDATFTDRVTVEDDDWEADGNWLVVSLSAAARQSEVDAALRLVKLVVDGREFVASERPATSIVGDDLRVGIQTSGMVAFELPADVTAGEAELRVSMPYSTPHLDDVIVVPLDLTDAGRESTIDIVEPTTGEAP</sequence>
<dbReference type="PATRIC" id="fig|273678.4.peg.700"/>
<dbReference type="Proteomes" id="UP000033900">
    <property type="component" value="Unassembled WGS sequence"/>
</dbReference>
<comment type="caution">
    <text evidence="2">The sequence shown here is derived from an EMBL/GenBank/DDBJ whole genome shotgun (WGS) entry which is preliminary data.</text>
</comment>
<feature type="chain" id="PRO_5038507961" description="DUF4382 domain-containing protein" evidence="1">
    <location>
        <begin position="18"/>
        <end position="186"/>
    </location>
</feature>